<evidence type="ECO:0000313" key="3">
    <source>
        <dbReference type="Proteomes" id="UP000298284"/>
    </source>
</evidence>
<reference evidence="2 3" key="1">
    <citation type="submission" date="2019-04" db="EMBL/GenBank/DDBJ databases">
        <authorList>
            <person name="Feng G."/>
            <person name="Zhang J."/>
            <person name="Zhu H."/>
        </authorList>
    </citation>
    <scope>NUCLEOTIDE SEQUENCE [LARGE SCALE GENOMIC DNA]</scope>
    <source>
        <strain evidence="2 3">JCM 19491</strain>
    </source>
</reference>
<evidence type="ECO:0000256" key="1">
    <source>
        <dbReference type="SAM" id="SignalP"/>
    </source>
</evidence>
<dbReference type="EMBL" id="SRKZ01000002">
    <property type="protein sequence ID" value="TGD81320.1"/>
    <property type="molecule type" value="Genomic_DNA"/>
</dbReference>
<keyword evidence="1" id="KW-0732">Signal</keyword>
<comment type="caution">
    <text evidence="2">The sequence shown here is derived from an EMBL/GenBank/DDBJ whole genome shotgun (WGS) entry which is preliminary data.</text>
</comment>
<gene>
    <name evidence="2" type="ORF">EU557_07070</name>
</gene>
<dbReference type="RefSeq" id="WP_135529727.1">
    <property type="nucleotide sequence ID" value="NZ_SRKZ01000002.1"/>
</dbReference>
<proteinExistence type="predicted"/>
<name>A0A4Z0MPF3_9BACT</name>
<evidence type="ECO:0008006" key="4">
    <source>
        <dbReference type="Google" id="ProtNLM"/>
    </source>
</evidence>
<accession>A0A4Z0MPF3</accession>
<protein>
    <recommendedName>
        <fullName evidence="4">DUF481 domain-containing protein</fullName>
    </recommendedName>
</protein>
<organism evidence="2 3">
    <name type="scientific">Hymenobacter wooponensis</name>
    <dbReference type="NCBI Taxonomy" id="1525360"/>
    <lineage>
        <taxon>Bacteria</taxon>
        <taxon>Pseudomonadati</taxon>
        <taxon>Bacteroidota</taxon>
        <taxon>Cytophagia</taxon>
        <taxon>Cytophagales</taxon>
        <taxon>Hymenobacteraceae</taxon>
        <taxon>Hymenobacter</taxon>
    </lineage>
</organism>
<dbReference type="OrthoDB" id="982903at2"/>
<evidence type="ECO:0000313" key="2">
    <source>
        <dbReference type="EMBL" id="TGD81320.1"/>
    </source>
</evidence>
<dbReference type="Proteomes" id="UP000298284">
    <property type="component" value="Unassembled WGS sequence"/>
</dbReference>
<feature type="chain" id="PRO_5021417728" description="DUF481 domain-containing protein" evidence="1">
    <location>
        <begin position="23"/>
        <end position="274"/>
    </location>
</feature>
<sequence length="274" mass="30193">MIRTRAYLLVPALLLAALTATAQRRLTSNTALQPELQAELALQNNDYLLVGVSALNVNGAGTTFSGGQLRLGYEHFWSEQWSGGATLRLLRQYGQGYGDFLGQPGNIVPGVFVRHSGKISSFNFGQRLGVEYGISTVDVLSIIERNNRASARLRLDVDRIFPLGETVALRPRVAYEAAAYLRFQRDENQVKERTIDFGVLRAEVGVRLSPHVDVTPWVASQTAYTVFVAQYDAQGRQVSGGRTNLVTPVVGLDARFTLFSGDAAQERRQLPTQH</sequence>
<feature type="signal peptide" evidence="1">
    <location>
        <begin position="1"/>
        <end position="22"/>
    </location>
</feature>
<dbReference type="AlphaFoldDB" id="A0A4Z0MPF3"/>
<keyword evidence="3" id="KW-1185">Reference proteome</keyword>